<reference evidence="3" key="1">
    <citation type="submission" date="2023-07" db="EMBL/GenBank/DDBJ databases">
        <title>Structural and functional analysis of rice phyllospheric bacteria for their antimicrobial properties and defense elicitation against blast disease.</title>
        <authorList>
            <person name="Sahu K.P."/>
            <person name="Asharani P."/>
            <person name="Kumar M."/>
            <person name="Reddy B."/>
            <person name="Kumar A."/>
        </authorList>
    </citation>
    <scope>NUCLEOTIDE SEQUENCE [LARGE SCALE GENOMIC DNA]</scope>
    <source>
        <strain evidence="3">OsEp_Plm_30P10</strain>
    </source>
</reference>
<dbReference type="Proteomes" id="UP001288620">
    <property type="component" value="Unassembled WGS sequence"/>
</dbReference>
<accession>A0ABU5LD20</accession>
<name>A0ABU5LD20_9GAMM</name>
<keyword evidence="3" id="KW-1185">Reference proteome</keyword>
<dbReference type="RefSeq" id="WP_322541891.1">
    <property type="nucleotide sequence ID" value="NZ_JAOBTT010000001.1"/>
</dbReference>
<feature type="compositionally biased region" description="Polar residues" evidence="1">
    <location>
        <begin position="1"/>
        <end position="15"/>
    </location>
</feature>
<protein>
    <submittedName>
        <fullName evidence="2">Uncharacterized protein</fullName>
    </submittedName>
</protein>
<proteinExistence type="predicted"/>
<sequence>MGKTISRVNDYSLSSHKNRSRADLKHDSKQRLNSIFAGSLAPGKKRQVTVFRNVKSGKCGILWTLRRKIARFGTKTFPFLP</sequence>
<evidence type="ECO:0000256" key="1">
    <source>
        <dbReference type="SAM" id="MobiDB-lite"/>
    </source>
</evidence>
<evidence type="ECO:0000313" key="2">
    <source>
        <dbReference type="EMBL" id="MDZ7277837.1"/>
    </source>
</evidence>
<organism evidence="2 3">
    <name type="scientific">Pantoea eucrina</name>
    <dbReference type="NCBI Taxonomy" id="472693"/>
    <lineage>
        <taxon>Bacteria</taxon>
        <taxon>Pseudomonadati</taxon>
        <taxon>Pseudomonadota</taxon>
        <taxon>Gammaproteobacteria</taxon>
        <taxon>Enterobacterales</taxon>
        <taxon>Erwiniaceae</taxon>
        <taxon>Pantoea</taxon>
    </lineage>
</organism>
<gene>
    <name evidence="2" type="ORF">N4G40_06055</name>
</gene>
<comment type="caution">
    <text evidence="2">The sequence shown here is derived from an EMBL/GenBank/DDBJ whole genome shotgun (WGS) entry which is preliminary data.</text>
</comment>
<evidence type="ECO:0000313" key="3">
    <source>
        <dbReference type="Proteomes" id="UP001288620"/>
    </source>
</evidence>
<dbReference type="EMBL" id="JAOBTT010000001">
    <property type="protein sequence ID" value="MDZ7277837.1"/>
    <property type="molecule type" value="Genomic_DNA"/>
</dbReference>
<feature type="region of interest" description="Disordered" evidence="1">
    <location>
        <begin position="1"/>
        <end position="27"/>
    </location>
</feature>